<accession>A0A3B4VGL7</accession>
<feature type="compositionally biased region" description="Basic and acidic residues" evidence="2">
    <location>
        <begin position="50"/>
        <end position="62"/>
    </location>
</feature>
<dbReference type="Ensembl" id="ENSSDUT00000029473.1">
    <property type="protein sequence ID" value="ENSSDUP00000028980.1"/>
    <property type="gene ID" value="ENSSDUG00000020893.1"/>
</dbReference>
<comment type="similarity">
    <text evidence="1">Belongs to the opioid growth factor receptor family.</text>
</comment>
<evidence type="ECO:0000313" key="5">
    <source>
        <dbReference type="Proteomes" id="UP000261420"/>
    </source>
</evidence>
<dbReference type="PANTHER" id="PTHR14015">
    <property type="entry name" value="OPIOID GROWTH FACTOR RECEPTOR OGFR ZETA-TYPE OPIOID RECEPTOR"/>
    <property type="match status" value="1"/>
</dbReference>
<feature type="compositionally biased region" description="Acidic residues" evidence="2">
    <location>
        <begin position="95"/>
        <end position="111"/>
    </location>
</feature>
<dbReference type="GO" id="GO:0016020">
    <property type="term" value="C:membrane"/>
    <property type="evidence" value="ECO:0007669"/>
    <property type="project" value="InterPro"/>
</dbReference>
<reference evidence="4" key="1">
    <citation type="submission" date="2025-08" db="UniProtKB">
        <authorList>
            <consortium name="Ensembl"/>
        </authorList>
    </citation>
    <scope>IDENTIFICATION</scope>
</reference>
<dbReference type="Pfam" id="PF04664">
    <property type="entry name" value="OGFr_N"/>
    <property type="match status" value="1"/>
</dbReference>
<reference evidence="4" key="2">
    <citation type="submission" date="2025-09" db="UniProtKB">
        <authorList>
            <consortium name="Ensembl"/>
        </authorList>
    </citation>
    <scope>IDENTIFICATION</scope>
</reference>
<dbReference type="InterPro" id="IPR039574">
    <property type="entry name" value="OGFr"/>
</dbReference>
<protein>
    <submittedName>
        <fullName evidence="4">Opioid growth factor receptor 2</fullName>
    </submittedName>
</protein>
<name>A0A3B4VGL7_SERDU</name>
<feature type="region of interest" description="Disordered" evidence="2">
    <location>
        <begin position="89"/>
        <end position="114"/>
    </location>
</feature>
<feature type="domain" description="Opioid growth factor receptor (OGFr) conserved" evidence="3">
    <location>
        <begin position="157"/>
        <end position="346"/>
    </location>
</feature>
<dbReference type="GeneTree" id="ENSGT00390000018730"/>
<organism evidence="4 5">
    <name type="scientific">Seriola dumerili</name>
    <name type="common">Greater amberjack</name>
    <name type="synonym">Caranx dumerili</name>
    <dbReference type="NCBI Taxonomy" id="41447"/>
    <lineage>
        <taxon>Eukaryota</taxon>
        <taxon>Metazoa</taxon>
        <taxon>Chordata</taxon>
        <taxon>Craniata</taxon>
        <taxon>Vertebrata</taxon>
        <taxon>Euteleostomi</taxon>
        <taxon>Actinopterygii</taxon>
        <taxon>Neopterygii</taxon>
        <taxon>Teleostei</taxon>
        <taxon>Neoteleostei</taxon>
        <taxon>Acanthomorphata</taxon>
        <taxon>Carangaria</taxon>
        <taxon>Carangiformes</taxon>
        <taxon>Carangidae</taxon>
        <taxon>Seriola</taxon>
    </lineage>
</organism>
<dbReference type="Proteomes" id="UP000261420">
    <property type="component" value="Unplaced"/>
</dbReference>
<feature type="region of interest" description="Disordered" evidence="2">
    <location>
        <begin position="50"/>
        <end position="72"/>
    </location>
</feature>
<dbReference type="AlphaFoldDB" id="A0A3B4VGL7"/>
<dbReference type="OMA" id="WSWILRI"/>
<evidence type="ECO:0000259" key="3">
    <source>
        <dbReference type="Pfam" id="PF04664"/>
    </source>
</evidence>
<evidence type="ECO:0000256" key="1">
    <source>
        <dbReference type="ARBA" id="ARBA00010365"/>
    </source>
</evidence>
<evidence type="ECO:0000256" key="2">
    <source>
        <dbReference type="SAM" id="MobiDB-lite"/>
    </source>
</evidence>
<keyword evidence="5" id="KW-1185">Reference proteome</keyword>
<dbReference type="InterPro" id="IPR006757">
    <property type="entry name" value="OGF_rcpt"/>
</dbReference>
<proteinExistence type="inferred from homology"/>
<dbReference type="GO" id="GO:0140625">
    <property type="term" value="F:opioid growth factor receptor activity"/>
    <property type="evidence" value="ECO:0007669"/>
    <property type="project" value="InterPro"/>
</dbReference>
<sequence length="409" mass="49207">MIWYAYNRARRLVEWLWRITRGFFLCCFTRVFTPIARYVLSAIGWREEHGSRNEPEVNDENKPQTTGSQDWVKEPLGQCEAGRLTAGFDRKAEEREEDEEEEEEEEDEFDQEEYRVDPSDELYCGYDSTWETGEHQSSIHWRGRRIFRFKLMNFSFLHFYSSGLYIHNFHNDWKGEYNTLECVHTFIQWLFPLQEPGMNYEASTLTKEEIKEFLKSSTAKENLLKSYELMLDFYGIELCDKETGEVKRASNWRQRFSNLNNHTHNNLRITRILKCLGTLGYPHYQAPLVHFFLEETLVHGELPNVKESVLNFFVFAVLDKKQRRKLIKFAYLNYDAKDEFVWCPRKIQILWSEPHRGVHGRKDGFEHYPGQEHHAFSSQKECRGWSEEEWQLLQRKQQNWMRRVSPCLW</sequence>
<evidence type="ECO:0000313" key="4">
    <source>
        <dbReference type="Ensembl" id="ENSSDUP00000028980.1"/>
    </source>
</evidence>
<dbReference type="PANTHER" id="PTHR14015:SF1">
    <property type="entry name" value="OPIOID GROWTH FACTOR RECEPTOR"/>
    <property type="match status" value="1"/>
</dbReference>